<keyword evidence="2" id="KW-0433">Leucine-rich repeat</keyword>
<reference evidence="7" key="2">
    <citation type="journal article" date="2024" name="Plant">
        <title>Genomic evolution and insights into agronomic trait innovations of Sesamum species.</title>
        <authorList>
            <person name="Miao H."/>
            <person name="Wang L."/>
            <person name="Qu L."/>
            <person name="Liu H."/>
            <person name="Sun Y."/>
            <person name="Le M."/>
            <person name="Wang Q."/>
            <person name="Wei S."/>
            <person name="Zheng Y."/>
            <person name="Lin W."/>
            <person name="Duan Y."/>
            <person name="Cao H."/>
            <person name="Xiong S."/>
            <person name="Wang X."/>
            <person name="Wei L."/>
            <person name="Li C."/>
            <person name="Ma Q."/>
            <person name="Ju M."/>
            <person name="Zhao R."/>
            <person name="Li G."/>
            <person name="Mu C."/>
            <person name="Tian Q."/>
            <person name="Mei H."/>
            <person name="Zhang T."/>
            <person name="Gao T."/>
            <person name="Zhang H."/>
        </authorList>
    </citation>
    <scope>NUCLEOTIDE SEQUENCE</scope>
    <source>
        <strain evidence="7">K16</strain>
    </source>
</reference>
<protein>
    <submittedName>
        <fullName evidence="7">Uncharacterized protein</fullName>
    </submittedName>
</protein>
<evidence type="ECO:0000256" key="6">
    <source>
        <dbReference type="ARBA" id="ARBA00023180"/>
    </source>
</evidence>
<name>A0AAE1W637_9LAMI</name>
<proteinExistence type="predicted"/>
<dbReference type="InterPro" id="IPR001611">
    <property type="entry name" value="Leu-rich_rpt"/>
</dbReference>
<organism evidence="7 8">
    <name type="scientific">Sesamum angolense</name>
    <dbReference type="NCBI Taxonomy" id="2727404"/>
    <lineage>
        <taxon>Eukaryota</taxon>
        <taxon>Viridiplantae</taxon>
        <taxon>Streptophyta</taxon>
        <taxon>Embryophyta</taxon>
        <taxon>Tracheophyta</taxon>
        <taxon>Spermatophyta</taxon>
        <taxon>Magnoliopsida</taxon>
        <taxon>eudicotyledons</taxon>
        <taxon>Gunneridae</taxon>
        <taxon>Pentapetalae</taxon>
        <taxon>asterids</taxon>
        <taxon>lamiids</taxon>
        <taxon>Lamiales</taxon>
        <taxon>Pedaliaceae</taxon>
        <taxon>Sesamum</taxon>
    </lineage>
</organism>
<gene>
    <name evidence="7" type="ORF">Sango_2354600</name>
</gene>
<dbReference type="EMBL" id="JACGWL010000014">
    <property type="protein sequence ID" value="KAK4387480.1"/>
    <property type="molecule type" value="Genomic_DNA"/>
</dbReference>
<evidence type="ECO:0000313" key="8">
    <source>
        <dbReference type="Proteomes" id="UP001289374"/>
    </source>
</evidence>
<dbReference type="SUPFAM" id="SSF52058">
    <property type="entry name" value="L domain-like"/>
    <property type="match status" value="1"/>
</dbReference>
<dbReference type="Pfam" id="PF13855">
    <property type="entry name" value="LRR_8"/>
    <property type="match status" value="1"/>
</dbReference>
<dbReference type="InterPro" id="IPR052941">
    <property type="entry name" value="StomDev_PlantInt_Reg"/>
</dbReference>
<comment type="caution">
    <text evidence="7">The sequence shown here is derived from an EMBL/GenBank/DDBJ whole genome shotgun (WGS) entry which is preliminary data.</text>
</comment>
<dbReference type="Gene3D" id="3.80.10.10">
    <property type="entry name" value="Ribonuclease Inhibitor"/>
    <property type="match status" value="1"/>
</dbReference>
<dbReference type="InterPro" id="IPR032675">
    <property type="entry name" value="LRR_dom_sf"/>
</dbReference>
<evidence type="ECO:0000256" key="5">
    <source>
        <dbReference type="ARBA" id="ARBA00023136"/>
    </source>
</evidence>
<accession>A0AAE1W637</accession>
<keyword evidence="8" id="KW-1185">Reference proteome</keyword>
<reference evidence="7" key="1">
    <citation type="submission" date="2020-06" db="EMBL/GenBank/DDBJ databases">
        <authorList>
            <person name="Li T."/>
            <person name="Hu X."/>
            <person name="Zhang T."/>
            <person name="Song X."/>
            <person name="Zhang H."/>
            <person name="Dai N."/>
            <person name="Sheng W."/>
            <person name="Hou X."/>
            <person name="Wei L."/>
        </authorList>
    </citation>
    <scope>NUCLEOTIDE SEQUENCE</scope>
    <source>
        <strain evidence="7">K16</strain>
        <tissue evidence="7">Leaf</tissue>
    </source>
</reference>
<dbReference type="PANTHER" id="PTHR48004">
    <property type="entry name" value="OS01G0149700 PROTEIN"/>
    <property type="match status" value="1"/>
</dbReference>
<evidence type="ECO:0000256" key="3">
    <source>
        <dbReference type="ARBA" id="ARBA00022729"/>
    </source>
</evidence>
<dbReference type="Pfam" id="PF00560">
    <property type="entry name" value="LRR_1"/>
    <property type="match status" value="3"/>
</dbReference>
<dbReference type="PANTHER" id="PTHR48004:SF58">
    <property type="entry name" value="OS01G0162200 PROTEIN"/>
    <property type="match status" value="1"/>
</dbReference>
<dbReference type="AlphaFoldDB" id="A0AAE1W637"/>
<comment type="subcellular location">
    <subcellularLocation>
        <location evidence="1">Membrane</location>
    </subcellularLocation>
</comment>
<evidence type="ECO:0000256" key="4">
    <source>
        <dbReference type="ARBA" id="ARBA00022737"/>
    </source>
</evidence>
<evidence type="ECO:0000256" key="1">
    <source>
        <dbReference type="ARBA" id="ARBA00004370"/>
    </source>
</evidence>
<sequence>MRLLVRKRLKNPLLEKLFFRPLRPVTPPHLTAPRRDPRSWPCSPSTQMLFRSSWAPMVWLEWILTPAADRATGALFSAFRRQVSSSSAAPSARRPAQRAAGPGHIEHAVLRSSTFSAWARETIIIAVCREQLYVSIKISRIQQKSKSGSLYLVVDIIALLLGEIIQRYTSSGAIPSSIGNLLRLKTLDLSRQSLSEELPELFGLPSLPVLWLFRKILELSNCSGLEGLELRENDLRGEIPAGFSHLSHLQRLDLGQNSLTGEIPESISNCSSLVVLLLDSNHISGHTSPDAISKLPMLMELDVSSNNLTGAIPANLSLISTLQHLNLSANNLEGQVPEALASRFSDPSVLP</sequence>
<keyword evidence="4" id="KW-0677">Repeat</keyword>
<dbReference type="Proteomes" id="UP001289374">
    <property type="component" value="Unassembled WGS sequence"/>
</dbReference>
<dbReference type="FunFam" id="3.80.10.10:FF:000041">
    <property type="entry name" value="LRR receptor-like serine/threonine-protein kinase ERECTA"/>
    <property type="match status" value="1"/>
</dbReference>
<keyword evidence="6" id="KW-0325">Glycoprotein</keyword>
<evidence type="ECO:0000313" key="7">
    <source>
        <dbReference type="EMBL" id="KAK4387480.1"/>
    </source>
</evidence>
<keyword evidence="3" id="KW-0732">Signal</keyword>
<dbReference type="GO" id="GO:0016020">
    <property type="term" value="C:membrane"/>
    <property type="evidence" value="ECO:0007669"/>
    <property type="project" value="UniProtKB-SubCell"/>
</dbReference>
<evidence type="ECO:0000256" key="2">
    <source>
        <dbReference type="ARBA" id="ARBA00022614"/>
    </source>
</evidence>
<keyword evidence="5" id="KW-0472">Membrane</keyword>